<keyword evidence="3" id="KW-1185">Reference proteome</keyword>
<reference evidence="2" key="1">
    <citation type="submission" date="2017-08" db="EMBL/GenBank/DDBJ databases">
        <title>Haloferax marisrubri sp. nov., isolated from the Discovery deep brine-seawater interface in the Red Sea.</title>
        <authorList>
            <person name="Zhang G."/>
            <person name="Stingl U."/>
        </authorList>
    </citation>
    <scope>NUCLEOTIDE SEQUENCE [LARGE SCALE GENOMIC DNA]</scope>
    <source>
        <strain evidence="2">SB3</strain>
    </source>
</reference>
<sequence length="114" mass="11736">MSETDISLDRAPRADDIQSALRRLGYGDDIVSSVSVDSGDPRGPLQNRWVSLSAGGESVRVTDDLDASTWESTTESVLDKFRDARPVPSGLSAGMVAAAVAAVVGVAAVVFGGG</sequence>
<keyword evidence="1" id="KW-1133">Transmembrane helix</keyword>
<accession>A0A2P4NU52</accession>
<organism evidence="2 3">
    <name type="scientific">Haloferax marisrubri</name>
    <dbReference type="NCBI Taxonomy" id="1544719"/>
    <lineage>
        <taxon>Archaea</taxon>
        <taxon>Methanobacteriati</taxon>
        <taxon>Methanobacteriota</taxon>
        <taxon>Stenosarchaea group</taxon>
        <taxon>Halobacteria</taxon>
        <taxon>Halobacteriales</taxon>
        <taxon>Haloferacaceae</taxon>
        <taxon>Haloferax</taxon>
    </lineage>
</organism>
<evidence type="ECO:0000313" key="2">
    <source>
        <dbReference type="EMBL" id="POG56685.1"/>
    </source>
</evidence>
<gene>
    <name evidence="2" type="ORF">AUR65_002330</name>
</gene>
<dbReference type="EMBL" id="LOPW02000004">
    <property type="protein sequence ID" value="POG56685.1"/>
    <property type="molecule type" value="Genomic_DNA"/>
</dbReference>
<dbReference type="AlphaFoldDB" id="A0A2P4NU52"/>
<dbReference type="RefSeq" id="WP_058568204.1">
    <property type="nucleotide sequence ID" value="NZ_LOPW02000004.1"/>
</dbReference>
<dbReference type="OrthoDB" id="381802at2157"/>
<keyword evidence="1" id="KW-0812">Transmembrane</keyword>
<proteinExistence type="predicted"/>
<evidence type="ECO:0000313" key="3">
    <source>
        <dbReference type="Proteomes" id="UP000053621"/>
    </source>
</evidence>
<protein>
    <submittedName>
        <fullName evidence="2">Uncharacterized protein</fullName>
    </submittedName>
</protein>
<comment type="caution">
    <text evidence="2">The sequence shown here is derived from an EMBL/GenBank/DDBJ whole genome shotgun (WGS) entry which is preliminary data.</text>
</comment>
<keyword evidence="1" id="KW-0472">Membrane</keyword>
<feature type="transmembrane region" description="Helical" evidence="1">
    <location>
        <begin position="90"/>
        <end position="111"/>
    </location>
</feature>
<dbReference type="Proteomes" id="UP000053621">
    <property type="component" value="Unassembled WGS sequence"/>
</dbReference>
<evidence type="ECO:0000256" key="1">
    <source>
        <dbReference type="SAM" id="Phobius"/>
    </source>
</evidence>
<name>A0A2P4NU52_9EURY</name>